<evidence type="ECO:0000256" key="8">
    <source>
        <dbReference type="ARBA" id="ARBA00023136"/>
    </source>
</evidence>
<dbReference type="InterPro" id="IPR043130">
    <property type="entry name" value="CDP-OH_PTrfase_TM_dom"/>
</dbReference>
<dbReference type="EC" id="2.7.8.5" evidence="11"/>
<dbReference type="EMBL" id="LQQR01000031">
    <property type="protein sequence ID" value="KZE15981.1"/>
    <property type="molecule type" value="Genomic_DNA"/>
</dbReference>
<dbReference type="EMBL" id="CAACXN010000015">
    <property type="protein sequence ID" value="VEW14569.1"/>
    <property type="molecule type" value="Genomic_DNA"/>
</dbReference>
<evidence type="ECO:0000313" key="18">
    <source>
        <dbReference type="Proteomes" id="UP000076612"/>
    </source>
</evidence>
<evidence type="ECO:0000256" key="4">
    <source>
        <dbReference type="ARBA" id="ARBA00022679"/>
    </source>
</evidence>
<accession>A0A165DKL2</accession>
<evidence type="ECO:0000256" key="11">
    <source>
        <dbReference type="NCBIfam" id="TIGR00560"/>
    </source>
</evidence>
<dbReference type="UniPathway" id="UPA00085"/>
<evidence type="ECO:0000256" key="12">
    <source>
        <dbReference type="RuleBase" id="RU003750"/>
    </source>
</evidence>
<dbReference type="Gene3D" id="1.20.120.1760">
    <property type="match status" value="1"/>
</dbReference>
<keyword evidence="8 14" id="KW-0472">Membrane</keyword>
<keyword evidence="7" id="KW-0443">Lipid metabolism</keyword>
<feature type="compositionally biased region" description="Polar residues" evidence="13">
    <location>
        <begin position="235"/>
        <end position="244"/>
    </location>
</feature>
<dbReference type="InterPro" id="IPR050324">
    <property type="entry name" value="CDP-alcohol_PTase-I"/>
</dbReference>
<dbReference type="NCBIfam" id="TIGR00560">
    <property type="entry name" value="pgsA"/>
    <property type="match status" value="1"/>
</dbReference>
<keyword evidence="9" id="KW-0594">Phospholipid biosynthesis</keyword>
<dbReference type="Proteomes" id="UP000076612">
    <property type="component" value="Unassembled WGS sequence"/>
</dbReference>
<dbReference type="GO" id="GO:0016020">
    <property type="term" value="C:membrane"/>
    <property type="evidence" value="ECO:0007669"/>
    <property type="project" value="UniProtKB-SubCell"/>
</dbReference>
<reference evidence="16 19" key="3">
    <citation type="submission" date="2017-04" db="EMBL/GenBank/DDBJ databases">
        <title>Kefir bacterial isolates.</title>
        <authorList>
            <person name="Kim Y."/>
            <person name="Blasche S."/>
            <person name="Patil K.R."/>
        </authorList>
    </citation>
    <scope>NUCLEOTIDE SEQUENCE [LARGE SCALE GENOMIC DNA]</scope>
    <source>
        <strain evidence="16 19">OG2</strain>
    </source>
</reference>
<dbReference type="InterPro" id="IPR000462">
    <property type="entry name" value="CDP-OH_P_trans"/>
</dbReference>
<evidence type="ECO:0000313" key="16">
    <source>
        <dbReference type="EMBL" id="PAK94873.1"/>
    </source>
</evidence>
<dbReference type="STRING" id="33889.AVW13_15315"/>
<evidence type="ECO:0000256" key="3">
    <source>
        <dbReference type="ARBA" id="ARBA00022516"/>
    </source>
</evidence>
<evidence type="ECO:0000256" key="9">
    <source>
        <dbReference type="ARBA" id="ARBA00023209"/>
    </source>
</evidence>
<comment type="subcellular location">
    <subcellularLocation>
        <location evidence="1">Membrane</location>
        <topology evidence="1">Multi-pass membrane protein</topology>
    </subcellularLocation>
</comment>
<reference evidence="15" key="2">
    <citation type="submission" date="2016-01" db="EMBL/GenBank/DDBJ databases">
        <authorList>
            <person name="Hong K.W."/>
        </authorList>
    </citation>
    <scope>NUCLEOTIDE SEQUENCE</scope>
    <source>
        <strain evidence="15">M40</strain>
    </source>
</reference>
<keyword evidence="4 12" id="KW-0808">Transferase</keyword>
<evidence type="ECO:0000256" key="1">
    <source>
        <dbReference type="ARBA" id="ARBA00004141"/>
    </source>
</evidence>
<feature type="transmembrane region" description="Helical" evidence="14">
    <location>
        <begin position="90"/>
        <end position="108"/>
    </location>
</feature>
<protein>
    <recommendedName>
        <fullName evidence="11">CDP-diacylglycerol--glycerol-3-phosphate 3-phosphatidyltransferase</fullName>
        <ecNumber evidence="11">2.7.8.5</ecNumber>
    </recommendedName>
</protein>
<dbReference type="RefSeq" id="WP_063250565.1">
    <property type="nucleotide sequence ID" value="NZ_CAACXN010000015.1"/>
</dbReference>
<dbReference type="GO" id="GO:0008444">
    <property type="term" value="F:CDP-diacylglycerol-glycerol-3-phosphate 3-phosphatidyltransferase activity"/>
    <property type="evidence" value="ECO:0007669"/>
    <property type="project" value="UniProtKB-UniRule"/>
</dbReference>
<feature type="transmembrane region" description="Helical" evidence="14">
    <location>
        <begin position="143"/>
        <end position="162"/>
    </location>
</feature>
<keyword evidence="6 14" id="KW-1133">Transmembrane helix</keyword>
<evidence type="ECO:0000256" key="10">
    <source>
        <dbReference type="ARBA" id="ARBA00023264"/>
    </source>
</evidence>
<evidence type="ECO:0000256" key="14">
    <source>
        <dbReference type="SAM" id="Phobius"/>
    </source>
</evidence>
<comment type="similarity">
    <text evidence="2 12">Belongs to the CDP-alcohol phosphatidyltransferase class-I family.</text>
</comment>
<dbReference type="GO" id="GO:0046474">
    <property type="term" value="P:glycerophospholipid biosynthetic process"/>
    <property type="evidence" value="ECO:0007669"/>
    <property type="project" value="TreeGrafter"/>
</dbReference>
<feature type="transmembrane region" description="Helical" evidence="14">
    <location>
        <begin position="168"/>
        <end position="194"/>
    </location>
</feature>
<feature type="transmembrane region" description="Helical" evidence="14">
    <location>
        <begin position="20"/>
        <end position="39"/>
    </location>
</feature>
<dbReference type="InterPro" id="IPR048254">
    <property type="entry name" value="CDP_ALCOHOL_P_TRANSF_CS"/>
</dbReference>
<dbReference type="EMBL" id="NCWY01000011">
    <property type="protein sequence ID" value="PAK94873.1"/>
    <property type="molecule type" value="Genomic_DNA"/>
</dbReference>
<dbReference type="PANTHER" id="PTHR14269">
    <property type="entry name" value="CDP-DIACYLGLYCEROL--GLYCEROL-3-PHOSPHATE 3-PHOSPHATIDYLTRANSFERASE-RELATED"/>
    <property type="match status" value="1"/>
</dbReference>
<reference evidence="17 20" key="4">
    <citation type="submission" date="2019-02" db="EMBL/GenBank/DDBJ databases">
        <authorList>
            <consortium name="Pathogen Informatics"/>
        </authorList>
    </citation>
    <scope>NUCLEOTIDE SEQUENCE [LARGE SCALE GENOMIC DNA]</scope>
    <source>
        <strain evidence="17 20">3012STDY7078520</strain>
    </source>
</reference>
<proteinExistence type="inferred from homology"/>
<dbReference type="PROSITE" id="PS00379">
    <property type="entry name" value="CDP_ALCOHOL_P_TRANSF"/>
    <property type="match status" value="1"/>
</dbReference>
<dbReference type="Pfam" id="PF01066">
    <property type="entry name" value="CDP-OH_P_transf"/>
    <property type="match status" value="1"/>
</dbReference>
<dbReference type="InterPro" id="IPR004570">
    <property type="entry name" value="Phosphatidylglycerol_P_synth"/>
</dbReference>
<keyword evidence="10" id="KW-1208">Phospholipid metabolism</keyword>
<organism evidence="17 20">
    <name type="scientific">Brevibacterium casei</name>
    <dbReference type="NCBI Taxonomy" id="33889"/>
    <lineage>
        <taxon>Bacteria</taxon>
        <taxon>Bacillati</taxon>
        <taxon>Actinomycetota</taxon>
        <taxon>Actinomycetes</taxon>
        <taxon>Micrococcales</taxon>
        <taxon>Brevibacteriaceae</taxon>
        <taxon>Brevibacterium</taxon>
    </lineage>
</organism>
<feature type="region of interest" description="Disordered" evidence="13">
    <location>
        <begin position="208"/>
        <end position="244"/>
    </location>
</feature>
<evidence type="ECO:0000256" key="2">
    <source>
        <dbReference type="ARBA" id="ARBA00010441"/>
    </source>
</evidence>
<name>A0A165DKL2_9MICO</name>
<sequence>MNERAETPPEAAPSNWNLPNALTVVRILLVPVFLVLLLGDGGQNMTTRWWALAVFLLAMLTDKIDGDLARKYNLITDFGKIADPIADKSLMAAALIGLAVVGEVPWWVPVIILVRELGITVLRFFMIRIAVMPASRGGKIKTVLQTVAIGLLLLWKPLAFLVPGVVAVVLLVIAWLVLVAAIIVTIVTGVDYCIQAAKLARAAHAGEAGAPAGNADSGGKLGERNPGGTRDDGTPGQSQSDDGR</sequence>
<evidence type="ECO:0000313" key="20">
    <source>
        <dbReference type="Proteomes" id="UP000386281"/>
    </source>
</evidence>
<evidence type="ECO:0000256" key="5">
    <source>
        <dbReference type="ARBA" id="ARBA00022692"/>
    </source>
</evidence>
<evidence type="ECO:0000313" key="15">
    <source>
        <dbReference type="EMBL" id="KZE15981.1"/>
    </source>
</evidence>
<evidence type="ECO:0000313" key="17">
    <source>
        <dbReference type="EMBL" id="VEW14569.1"/>
    </source>
</evidence>
<evidence type="ECO:0000256" key="7">
    <source>
        <dbReference type="ARBA" id="ARBA00023098"/>
    </source>
</evidence>
<dbReference type="Proteomes" id="UP000216867">
    <property type="component" value="Unassembled WGS sequence"/>
</dbReference>
<keyword evidence="5 14" id="KW-0812">Transmembrane</keyword>
<evidence type="ECO:0000256" key="13">
    <source>
        <dbReference type="SAM" id="MobiDB-lite"/>
    </source>
</evidence>
<evidence type="ECO:0000256" key="6">
    <source>
        <dbReference type="ARBA" id="ARBA00022989"/>
    </source>
</evidence>
<reference evidence="18" key="1">
    <citation type="submission" date="2016-01" db="EMBL/GenBank/DDBJ databases">
        <title>Draft genome of Chromobacterium sp. F49.</title>
        <authorList>
            <person name="Hong K.W."/>
        </authorList>
    </citation>
    <scope>NUCLEOTIDE SEQUENCE [LARGE SCALE GENOMIC DNA]</scope>
    <source>
        <strain evidence="18">M40</strain>
    </source>
</reference>
<dbReference type="PANTHER" id="PTHR14269:SF52">
    <property type="entry name" value="PHOSPHATIDYLGLYCEROPHOSPHATE SYNTHASE-RELATED"/>
    <property type="match status" value="1"/>
</dbReference>
<gene>
    <name evidence="17" type="primary">pgsA2</name>
    <name evidence="15" type="ORF">AVW13_15315</name>
    <name evidence="16" type="ORF">B8X04_12770</name>
    <name evidence="17" type="ORF">NCTC12391_02713</name>
</gene>
<dbReference type="AlphaFoldDB" id="A0A165DKL2"/>
<evidence type="ECO:0000313" key="19">
    <source>
        <dbReference type="Proteomes" id="UP000216867"/>
    </source>
</evidence>
<keyword evidence="3" id="KW-0444">Lipid biosynthesis</keyword>
<dbReference type="Proteomes" id="UP000386281">
    <property type="component" value="Unassembled WGS sequence"/>
</dbReference>